<protein>
    <recommendedName>
        <fullName evidence="4">Imelysin-like domain-containing protein</fullName>
    </recommendedName>
</protein>
<keyword evidence="2 3" id="KW-0732">Signal</keyword>
<feature type="domain" description="Imelysin-like" evidence="4">
    <location>
        <begin position="43"/>
        <end position="332"/>
    </location>
</feature>
<dbReference type="OrthoDB" id="1185510at2"/>
<dbReference type="RefSeq" id="WP_068826362.1">
    <property type="nucleotide sequence ID" value="NZ_CP014224.1"/>
</dbReference>
<evidence type="ECO:0000313" key="6">
    <source>
        <dbReference type="Proteomes" id="UP000092967"/>
    </source>
</evidence>
<keyword evidence="6" id="KW-1185">Reference proteome</keyword>
<reference evidence="5 6" key="1">
    <citation type="submission" date="2016-02" db="EMBL/GenBank/DDBJ databases">
        <authorList>
            <person name="Wen L."/>
            <person name="He K."/>
            <person name="Yang H."/>
        </authorList>
    </citation>
    <scope>NUCLEOTIDE SEQUENCE [LARGE SCALE GENOMIC DNA]</scope>
    <source>
        <strain evidence="5 6">CZ1127</strain>
    </source>
</reference>
<evidence type="ECO:0000313" key="5">
    <source>
        <dbReference type="EMBL" id="ANW96338.1"/>
    </source>
</evidence>
<gene>
    <name evidence="5" type="ORF">AXE80_08630</name>
</gene>
<name>A0A1B1Y6H1_9FLAO</name>
<dbReference type="Gene3D" id="1.20.1420.20">
    <property type="entry name" value="M75 peptidase, HXXE motif"/>
    <property type="match status" value="1"/>
</dbReference>
<dbReference type="STRING" id="1790137.AXE80_08630"/>
<dbReference type="AlphaFoldDB" id="A0A1B1Y6H1"/>
<feature type="signal peptide" evidence="3">
    <location>
        <begin position="1"/>
        <end position="18"/>
    </location>
</feature>
<sequence>MKKIFVLIFVISSFVSCSSDSVSSDNQQFYESFVDNNITPLLNQLEIDCENQRDAILAFKENPTQSNFNVIQEKWLSTALTFSKTTLYNYPKVASKYFNINIYNYIISPSKIESEITINTTFTSSYFNNKTQTIKGLGSIEYLLYNNNNEQEALNLLTQENNASKRIDYLLALSEYTLAQATSLKNFWLNEYKQDFITANSKACSDNRKCIAINQIINVLDVARVTKIGKPAGIDGVHTNVELLEAYKSKSSLLLIKASLEEAKKIYLAGTQSFHTLVDEIDDSKKITASINGNFSTTFKAIDDFNNTLYDGIVSNSDGIHPIYNGIKSLVTSFSVDVTSILSIATLPTDNDGD</sequence>
<dbReference type="InterPro" id="IPR038352">
    <property type="entry name" value="Imelysin_sf"/>
</dbReference>
<accession>A0A1B1Y6H1</accession>
<dbReference type="KEGG" id="wfu:AXE80_08630"/>
<comment type="subcellular location">
    <subcellularLocation>
        <location evidence="1">Cell envelope</location>
    </subcellularLocation>
</comment>
<evidence type="ECO:0000259" key="4">
    <source>
        <dbReference type="Pfam" id="PF09375"/>
    </source>
</evidence>
<proteinExistence type="predicted"/>
<dbReference type="CDD" id="cd14659">
    <property type="entry name" value="Imelysin-like_IPPA"/>
    <property type="match status" value="1"/>
</dbReference>
<dbReference type="PROSITE" id="PS51257">
    <property type="entry name" value="PROKAR_LIPOPROTEIN"/>
    <property type="match status" value="1"/>
</dbReference>
<dbReference type="GO" id="GO:0030313">
    <property type="term" value="C:cell envelope"/>
    <property type="evidence" value="ECO:0007669"/>
    <property type="project" value="UniProtKB-SubCell"/>
</dbReference>
<evidence type="ECO:0000256" key="3">
    <source>
        <dbReference type="SAM" id="SignalP"/>
    </source>
</evidence>
<dbReference type="EMBL" id="CP014224">
    <property type="protein sequence ID" value="ANW96338.1"/>
    <property type="molecule type" value="Genomic_DNA"/>
</dbReference>
<evidence type="ECO:0000256" key="1">
    <source>
        <dbReference type="ARBA" id="ARBA00004196"/>
    </source>
</evidence>
<dbReference type="InterPro" id="IPR018976">
    <property type="entry name" value="Imelysin-like"/>
</dbReference>
<dbReference type="Pfam" id="PF09375">
    <property type="entry name" value="Peptidase_M75"/>
    <property type="match status" value="1"/>
</dbReference>
<dbReference type="InterPro" id="IPR034984">
    <property type="entry name" value="Imelysin-like_IPPA"/>
</dbReference>
<dbReference type="Proteomes" id="UP000092967">
    <property type="component" value="Chromosome"/>
</dbReference>
<evidence type="ECO:0000256" key="2">
    <source>
        <dbReference type="ARBA" id="ARBA00022729"/>
    </source>
</evidence>
<organism evidence="5 6">
    <name type="scientific">Wenyingzhuangia fucanilytica</name>
    <dbReference type="NCBI Taxonomy" id="1790137"/>
    <lineage>
        <taxon>Bacteria</taxon>
        <taxon>Pseudomonadati</taxon>
        <taxon>Bacteroidota</taxon>
        <taxon>Flavobacteriia</taxon>
        <taxon>Flavobacteriales</taxon>
        <taxon>Flavobacteriaceae</taxon>
        <taxon>Wenyingzhuangia</taxon>
    </lineage>
</organism>
<feature type="chain" id="PRO_5008532536" description="Imelysin-like domain-containing protein" evidence="3">
    <location>
        <begin position="19"/>
        <end position="354"/>
    </location>
</feature>